<evidence type="ECO:0000259" key="6">
    <source>
        <dbReference type="PROSITE" id="PS50844"/>
    </source>
</evidence>
<dbReference type="InterPro" id="IPR051690">
    <property type="entry name" value="PseI-like"/>
</dbReference>
<sequence length="352" mass="39437">MRTLHLPTGKVIGENEPCFIIAEIGQNHQGDIDIAKKLIASAKECGADCVKFQKSCLKEKFTKQTLNTPYISEHSWGRTYGEHKKYLEFSESQYIELMQYAEDIGILFTASAMDSVSLEFLASRDVPFIKIGSGDGDNLMLIENAASTKIPLVISTGMQAMINVKKVYKTVKKYHSEFALLHCVSSYPTPPEDANLKVITKYKEEFPDIVIGYSGHELNYNLTIAAVVLGAKIVERHFTLDNNWKGNDHKCSLTPNNFKKMVDSIREIEIAMGNGIKEIQPSELECYNKLGKTLVTAKCLQSGCKLDITDIKVKVSSIKGISPIEIYNIIGRKLKNDLEEDQIIKENDLESE</sequence>
<gene>
    <name evidence="7" type="ORF">O3M35_006705</name>
</gene>
<dbReference type="SUPFAM" id="SSF51269">
    <property type="entry name" value="AFP III-like domain"/>
    <property type="match status" value="1"/>
</dbReference>
<comment type="catalytic activity">
    <reaction evidence="2">
        <text>aldehydo-N-acetyl-D-mannosamine 6-phosphate + phosphoenolpyruvate + H2O = N-acetylneuraminate 9-phosphate + phosphate</text>
        <dbReference type="Rhea" id="RHEA:80835"/>
        <dbReference type="ChEBI" id="CHEBI:15377"/>
        <dbReference type="ChEBI" id="CHEBI:43474"/>
        <dbReference type="ChEBI" id="CHEBI:58557"/>
        <dbReference type="ChEBI" id="CHEBI:58702"/>
        <dbReference type="ChEBI" id="CHEBI:231734"/>
        <dbReference type="EC" id="2.5.1.57"/>
    </reaction>
    <physiologicalReaction direction="left-to-right" evidence="2">
        <dbReference type="Rhea" id="RHEA:80836"/>
    </physiologicalReaction>
</comment>
<dbReference type="EMBL" id="JAPXFL010000003">
    <property type="protein sequence ID" value="KAK9509374.1"/>
    <property type="molecule type" value="Genomic_DNA"/>
</dbReference>
<dbReference type="PANTHER" id="PTHR42966">
    <property type="entry name" value="N-ACETYLNEURAMINATE SYNTHASE"/>
    <property type="match status" value="1"/>
</dbReference>
<dbReference type="AlphaFoldDB" id="A0AAW1DEF8"/>
<dbReference type="PANTHER" id="PTHR42966:SF1">
    <property type="entry name" value="SIALIC ACID SYNTHASE"/>
    <property type="match status" value="1"/>
</dbReference>
<evidence type="ECO:0000256" key="4">
    <source>
        <dbReference type="ARBA" id="ARBA00067780"/>
    </source>
</evidence>
<dbReference type="GO" id="GO:0047444">
    <property type="term" value="F:N-acylneuraminate-9-phosphate synthase activity"/>
    <property type="evidence" value="ECO:0007669"/>
    <property type="project" value="UniProtKB-EC"/>
</dbReference>
<dbReference type="InterPro" id="IPR057736">
    <property type="entry name" value="SAF_PseI/NeuA/NeuB"/>
</dbReference>
<dbReference type="EC" id="2.5.1.57" evidence="3"/>
<evidence type="ECO:0000313" key="8">
    <source>
        <dbReference type="Proteomes" id="UP001461498"/>
    </source>
</evidence>
<dbReference type="InterPro" id="IPR036732">
    <property type="entry name" value="AFP_Neu5c_C_sf"/>
</dbReference>
<dbReference type="InterPro" id="IPR013132">
    <property type="entry name" value="PseI/NeuA/B-like_N"/>
</dbReference>
<organism evidence="7 8">
    <name type="scientific">Rhynocoris fuscipes</name>
    <dbReference type="NCBI Taxonomy" id="488301"/>
    <lineage>
        <taxon>Eukaryota</taxon>
        <taxon>Metazoa</taxon>
        <taxon>Ecdysozoa</taxon>
        <taxon>Arthropoda</taxon>
        <taxon>Hexapoda</taxon>
        <taxon>Insecta</taxon>
        <taxon>Pterygota</taxon>
        <taxon>Neoptera</taxon>
        <taxon>Paraneoptera</taxon>
        <taxon>Hemiptera</taxon>
        <taxon>Heteroptera</taxon>
        <taxon>Panheteroptera</taxon>
        <taxon>Cimicomorpha</taxon>
        <taxon>Reduviidae</taxon>
        <taxon>Harpactorinae</taxon>
        <taxon>Harpactorini</taxon>
        <taxon>Rhynocoris</taxon>
    </lineage>
</organism>
<dbReference type="FunFam" id="3.20.20.70:FF:000144">
    <property type="entry name" value="sialic acid synthase"/>
    <property type="match status" value="1"/>
</dbReference>
<evidence type="ECO:0000313" key="7">
    <source>
        <dbReference type="EMBL" id="KAK9509374.1"/>
    </source>
</evidence>
<dbReference type="CDD" id="cd11615">
    <property type="entry name" value="SAF_NeuB_like"/>
    <property type="match status" value="1"/>
</dbReference>
<dbReference type="Pfam" id="PF08666">
    <property type="entry name" value="SAF"/>
    <property type="match status" value="1"/>
</dbReference>
<proteinExistence type="predicted"/>
<evidence type="ECO:0000256" key="3">
    <source>
        <dbReference type="ARBA" id="ARBA00066534"/>
    </source>
</evidence>
<feature type="domain" description="AFP-like" evidence="6">
    <location>
        <begin position="293"/>
        <end position="352"/>
    </location>
</feature>
<dbReference type="GO" id="GO:0016051">
    <property type="term" value="P:carbohydrate biosynthetic process"/>
    <property type="evidence" value="ECO:0007669"/>
    <property type="project" value="InterPro"/>
</dbReference>
<dbReference type="Gene3D" id="3.90.1210.10">
    <property type="entry name" value="Antifreeze-like/N-acetylneuraminic acid synthase C-terminal domain"/>
    <property type="match status" value="1"/>
</dbReference>
<dbReference type="PROSITE" id="PS50844">
    <property type="entry name" value="AFP_LIKE"/>
    <property type="match status" value="1"/>
</dbReference>
<dbReference type="InterPro" id="IPR013974">
    <property type="entry name" value="SAF"/>
</dbReference>
<dbReference type="InterPro" id="IPR006190">
    <property type="entry name" value="SAF_AFP_Neu5Ac"/>
</dbReference>
<dbReference type="Gene3D" id="3.20.20.70">
    <property type="entry name" value="Aldolase class I"/>
    <property type="match status" value="1"/>
</dbReference>
<dbReference type="InterPro" id="IPR013785">
    <property type="entry name" value="Aldolase_TIM"/>
</dbReference>
<name>A0AAW1DEF8_9HEMI</name>
<dbReference type="GO" id="GO:0006054">
    <property type="term" value="P:N-acetylneuraminate metabolic process"/>
    <property type="evidence" value="ECO:0007669"/>
    <property type="project" value="UniProtKB-ARBA"/>
</dbReference>
<reference evidence="7 8" key="1">
    <citation type="submission" date="2022-12" db="EMBL/GenBank/DDBJ databases">
        <title>Chromosome-level genome assembly of true bugs.</title>
        <authorList>
            <person name="Ma L."/>
            <person name="Li H."/>
        </authorList>
    </citation>
    <scope>NUCLEOTIDE SEQUENCE [LARGE SCALE GENOMIC DNA]</scope>
    <source>
        <strain evidence="7">Lab_2022b</strain>
    </source>
</reference>
<keyword evidence="1" id="KW-0808">Transferase</keyword>
<dbReference type="SUPFAM" id="SSF51569">
    <property type="entry name" value="Aldolase"/>
    <property type="match status" value="1"/>
</dbReference>
<evidence type="ECO:0000256" key="1">
    <source>
        <dbReference type="ARBA" id="ARBA00022679"/>
    </source>
</evidence>
<dbReference type="GO" id="GO:1901137">
    <property type="term" value="P:carbohydrate derivative biosynthetic process"/>
    <property type="evidence" value="ECO:0007669"/>
    <property type="project" value="UniProtKB-ARBA"/>
</dbReference>
<dbReference type="Pfam" id="PF03102">
    <property type="entry name" value="NeuB"/>
    <property type="match status" value="1"/>
</dbReference>
<protein>
    <recommendedName>
        <fullName evidence="4">N-acetylneuraminate-9-phosphate synthase</fullName>
        <ecNumber evidence="3">2.5.1.57</ecNumber>
    </recommendedName>
    <alternativeName>
        <fullName evidence="5">Sialic acid synthase</fullName>
    </alternativeName>
</protein>
<keyword evidence="8" id="KW-1185">Reference proteome</keyword>
<dbReference type="Proteomes" id="UP001461498">
    <property type="component" value="Unassembled WGS sequence"/>
</dbReference>
<evidence type="ECO:0000256" key="2">
    <source>
        <dbReference type="ARBA" id="ARBA00050599"/>
    </source>
</evidence>
<accession>A0AAW1DEF8</accession>
<comment type="caution">
    <text evidence="7">The sequence shown here is derived from an EMBL/GenBank/DDBJ whole genome shotgun (WGS) entry which is preliminary data.</text>
</comment>
<evidence type="ECO:0000256" key="5">
    <source>
        <dbReference type="ARBA" id="ARBA00083845"/>
    </source>
</evidence>